<organism evidence="1 2">
    <name type="scientific">Elasticomyces elasticus</name>
    <dbReference type="NCBI Taxonomy" id="574655"/>
    <lineage>
        <taxon>Eukaryota</taxon>
        <taxon>Fungi</taxon>
        <taxon>Dikarya</taxon>
        <taxon>Ascomycota</taxon>
        <taxon>Pezizomycotina</taxon>
        <taxon>Dothideomycetes</taxon>
        <taxon>Dothideomycetidae</taxon>
        <taxon>Mycosphaerellales</taxon>
        <taxon>Teratosphaeriaceae</taxon>
        <taxon>Elasticomyces</taxon>
    </lineage>
</organism>
<reference evidence="1" key="1">
    <citation type="submission" date="2023-08" db="EMBL/GenBank/DDBJ databases">
        <title>Black Yeasts Isolated from many extreme environments.</title>
        <authorList>
            <person name="Coleine C."/>
            <person name="Stajich J.E."/>
            <person name="Selbmann L."/>
        </authorList>
    </citation>
    <scope>NUCLEOTIDE SEQUENCE</scope>
    <source>
        <strain evidence="1">CCFEE 5810</strain>
    </source>
</reference>
<comment type="caution">
    <text evidence="1">The sequence shown here is derived from an EMBL/GenBank/DDBJ whole genome shotgun (WGS) entry which is preliminary data.</text>
</comment>
<accession>A0AAN7VT61</accession>
<sequence length="118" mass="13513">MSNNLPTATNTDFYILTIGSCDRYGQTEEIRDRAMKKVEDVDRERVQVQELKYVAGFTYELPSGTVNPINPDDAEWEDKVLVHKPSRDKQGRICLKAAYYVAKAQDHALCFVDEHFAI</sequence>
<proteinExistence type="predicted"/>
<dbReference type="AlphaFoldDB" id="A0AAN7VT61"/>
<gene>
    <name evidence="1" type="ORF">LTR97_011281</name>
</gene>
<evidence type="ECO:0000313" key="1">
    <source>
        <dbReference type="EMBL" id="KAK5692107.1"/>
    </source>
</evidence>
<protein>
    <submittedName>
        <fullName evidence="1">Uncharacterized protein</fullName>
    </submittedName>
</protein>
<dbReference type="Proteomes" id="UP001310594">
    <property type="component" value="Unassembled WGS sequence"/>
</dbReference>
<name>A0AAN7VT61_9PEZI</name>
<evidence type="ECO:0000313" key="2">
    <source>
        <dbReference type="Proteomes" id="UP001310594"/>
    </source>
</evidence>
<dbReference type="EMBL" id="JAVRQU010000020">
    <property type="protein sequence ID" value="KAK5692107.1"/>
    <property type="molecule type" value="Genomic_DNA"/>
</dbReference>